<reference evidence="12" key="1">
    <citation type="submission" date="2017-02" db="UniProtKB">
        <authorList>
            <consortium name="WormBaseParasite"/>
        </authorList>
    </citation>
    <scope>IDENTIFICATION</scope>
</reference>
<dbReference type="AlphaFoldDB" id="A0A0R3TQQ1"/>
<name>A0A0R3TQQ1_RODNA</name>
<gene>
    <name evidence="10" type="ORF">HNAJ_LOCUS9874</name>
</gene>
<dbReference type="InterPro" id="IPR017441">
    <property type="entry name" value="Protein_kinase_ATP_BS"/>
</dbReference>
<dbReference type="GO" id="GO:0005634">
    <property type="term" value="C:nucleus"/>
    <property type="evidence" value="ECO:0007669"/>
    <property type="project" value="TreeGrafter"/>
</dbReference>
<dbReference type="OrthoDB" id="10020333at2759"/>
<dbReference type="SUPFAM" id="SSF56112">
    <property type="entry name" value="Protein kinase-like (PK-like)"/>
    <property type="match status" value="1"/>
</dbReference>
<keyword evidence="4 7" id="KW-0547">Nucleotide-binding</keyword>
<evidence type="ECO:0000313" key="11">
    <source>
        <dbReference type="Proteomes" id="UP000278807"/>
    </source>
</evidence>
<keyword evidence="3" id="KW-0808">Transferase</keyword>
<dbReference type="PROSITE" id="PS00107">
    <property type="entry name" value="PROTEIN_KINASE_ATP"/>
    <property type="match status" value="1"/>
</dbReference>
<dbReference type="GO" id="GO:0005524">
    <property type="term" value="F:ATP binding"/>
    <property type="evidence" value="ECO:0007669"/>
    <property type="project" value="UniProtKB-UniRule"/>
</dbReference>
<dbReference type="PROSITE" id="PS50011">
    <property type="entry name" value="PROTEIN_KINASE_DOM"/>
    <property type="match status" value="1"/>
</dbReference>
<evidence type="ECO:0000259" key="9">
    <source>
        <dbReference type="PROSITE" id="PS50011"/>
    </source>
</evidence>
<dbReference type="Gene3D" id="1.10.510.10">
    <property type="entry name" value="Transferase(Phosphotransferase) domain 1"/>
    <property type="match status" value="1"/>
</dbReference>
<evidence type="ECO:0000256" key="4">
    <source>
        <dbReference type="ARBA" id="ARBA00022741"/>
    </source>
</evidence>
<accession>A0A0R3TQQ1</accession>
<evidence type="ECO:0000256" key="5">
    <source>
        <dbReference type="ARBA" id="ARBA00022777"/>
    </source>
</evidence>
<dbReference type="GO" id="GO:0044773">
    <property type="term" value="P:mitotic DNA damage checkpoint signaling"/>
    <property type="evidence" value="ECO:0007669"/>
    <property type="project" value="TreeGrafter"/>
</dbReference>
<feature type="domain" description="Protein kinase" evidence="9">
    <location>
        <begin position="20"/>
        <end position="434"/>
    </location>
</feature>
<keyword evidence="6 7" id="KW-0067">ATP-binding</keyword>
<evidence type="ECO:0000256" key="2">
    <source>
        <dbReference type="ARBA" id="ARBA00022527"/>
    </source>
</evidence>
<dbReference type="EMBL" id="UZAE01012783">
    <property type="protein sequence ID" value="VDO06639.1"/>
    <property type="molecule type" value="Genomic_DNA"/>
</dbReference>
<proteinExistence type="inferred from homology"/>
<evidence type="ECO:0000313" key="10">
    <source>
        <dbReference type="EMBL" id="VDO06639.1"/>
    </source>
</evidence>
<feature type="binding site" evidence="7">
    <location>
        <position position="51"/>
    </location>
    <ligand>
        <name>ATP</name>
        <dbReference type="ChEBI" id="CHEBI:30616"/>
    </ligand>
</feature>
<sequence length="438" mass="49710">MSRARSIEYINTFEEIASVFDVINKIGQGTFGTVFSVRPRFDPNSSILALKVMVPTTGLRRIENELRILRVLDGQNGVIKLISAKRIRDHVFILTPYIRCKSFSRYYLTYDEKEIKRYLTSLLKALEHVHRHRIIHRDVKPSNFLLDQYTQQYTLVDFGLAHSQEAGDVDRNWTPTPMPLANPKRQFSFATSNSCKHKLTRSLVDDKYHLVRRFWDGTDSGDRLVLRSSSLSDLPNSPTTSDSSKPACVCGNRLTVCRPCLNYRKGPTARRGGTLGYRPPEVIYNTANQTTAVDIWAVGVIFCSFLTGHYPFIPGDSDFEAIHAFTHLLSFERMQKGAQAVGKNLYLSPKPSPLAGQKDYIYLKDRLERIRREMKEPPPLPPTFSSDAPPPGPTVALPRNYKFEVMTFDLCSRLLEPNPRLRISASKALAHPYLAGSK</sequence>
<dbReference type="Proteomes" id="UP000278807">
    <property type="component" value="Unassembled WGS sequence"/>
</dbReference>
<evidence type="ECO:0000256" key="6">
    <source>
        <dbReference type="ARBA" id="ARBA00022840"/>
    </source>
</evidence>
<dbReference type="GO" id="GO:0004674">
    <property type="term" value="F:protein serine/threonine kinase activity"/>
    <property type="evidence" value="ECO:0007669"/>
    <property type="project" value="UniProtKB-KW"/>
</dbReference>
<dbReference type="PANTHER" id="PTHR44167:SF23">
    <property type="entry name" value="CDC7 KINASE, ISOFORM A-RELATED"/>
    <property type="match status" value="1"/>
</dbReference>
<dbReference type="SMART" id="SM00220">
    <property type="entry name" value="S_TKc"/>
    <property type="match status" value="1"/>
</dbReference>
<dbReference type="Gene3D" id="3.30.200.20">
    <property type="entry name" value="Phosphorylase Kinase, domain 1"/>
    <property type="match status" value="1"/>
</dbReference>
<reference evidence="10 11" key="2">
    <citation type="submission" date="2018-11" db="EMBL/GenBank/DDBJ databases">
        <authorList>
            <consortium name="Pathogen Informatics"/>
        </authorList>
    </citation>
    <scope>NUCLEOTIDE SEQUENCE [LARGE SCALE GENOMIC DNA]</scope>
</reference>
<evidence type="ECO:0000256" key="8">
    <source>
        <dbReference type="RuleBase" id="RU000304"/>
    </source>
</evidence>
<organism evidence="12">
    <name type="scientific">Rodentolepis nana</name>
    <name type="common">Dwarf tapeworm</name>
    <name type="synonym">Hymenolepis nana</name>
    <dbReference type="NCBI Taxonomy" id="102285"/>
    <lineage>
        <taxon>Eukaryota</taxon>
        <taxon>Metazoa</taxon>
        <taxon>Spiralia</taxon>
        <taxon>Lophotrochozoa</taxon>
        <taxon>Platyhelminthes</taxon>
        <taxon>Cestoda</taxon>
        <taxon>Eucestoda</taxon>
        <taxon>Cyclophyllidea</taxon>
        <taxon>Hymenolepididae</taxon>
        <taxon>Rodentolepis</taxon>
    </lineage>
</organism>
<keyword evidence="5" id="KW-0418">Kinase</keyword>
<dbReference type="PROSITE" id="PS00108">
    <property type="entry name" value="PROTEIN_KINASE_ST"/>
    <property type="match status" value="1"/>
</dbReference>
<comment type="similarity">
    <text evidence="8">Belongs to the protein kinase superfamily.</text>
</comment>
<evidence type="ECO:0000256" key="3">
    <source>
        <dbReference type="ARBA" id="ARBA00022679"/>
    </source>
</evidence>
<dbReference type="EC" id="2.7.11.1" evidence="1"/>
<evidence type="ECO:0000313" key="12">
    <source>
        <dbReference type="WBParaSite" id="HNAJ_0000987901-mRNA-1"/>
    </source>
</evidence>
<keyword evidence="11" id="KW-1185">Reference proteome</keyword>
<dbReference type="InterPro" id="IPR008271">
    <property type="entry name" value="Ser/Thr_kinase_AS"/>
</dbReference>
<dbReference type="InterPro" id="IPR000719">
    <property type="entry name" value="Prot_kinase_dom"/>
</dbReference>
<evidence type="ECO:0000256" key="1">
    <source>
        <dbReference type="ARBA" id="ARBA00012513"/>
    </source>
</evidence>
<dbReference type="PANTHER" id="PTHR44167">
    <property type="entry name" value="OVARIAN-SPECIFIC SERINE/THREONINE-PROTEIN KINASE LOK-RELATED"/>
    <property type="match status" value="1"/>
</dbReference>
<dbReference type="WBParaSite" id="HNAJ_0000987901-mRNA-1">
    <property type="protein sequence ID" value="HNAJ_0000987901-mRNA-1"/>
    <property type="gene ID" value="HNAJ_0000987901"/>
</dbReference>
<protein>
    <recommendedName>
        <fullName evidence="1">non-specific serine/threonine protein kinase</fullName>
        <ecNumber evidence="1">2.7.11.1</ecNumber>
    </recommendedName>
</protein>
<dbReference type="STRING" id="102285.A0A0R3TQQ1"/>
<evidence type="ECO:0000256" key="7">
    <source>
        <dbReference type="PROSITE-ProRule" id="PRU10141"/>
    </source>
</evidence>
<dbReference type="InterPro" id="IPR011009">
    <property type="entry name" value="Kinase-like_dom_sf"/>
</dbReference>
<dbReference type="Pfam" id="PF00069">
    <property type="entry name" value="Pkinase"/>
    <property type="match status" value="2"/>
</dbReference>
<keyword evidence="2 8" id="KW-0723">Serine/threonine-protein kinase</keyword>